<dbReference type="EMBL" id="CR940347">
    <property type="protein sequence ID" value="CAI73758.1"/>
    <property type="molecule type" value="Genomic_DNA"/>
</dbReference>
<keyword evidence="2" id="KW-1185">Reference proteome</keyword>
<organism evidence="1 2">
    <name type="scientific">Theileria annulata</name>
    <dbReference type="NCBI Taxonomy" id="5874"/>
    <lineage>
        <taxon>Eukaryota</taxon>
        <taxon>Sar</taxon>
        <taxon>Alveolata</taxon>
        <taxon>Apicomplexa</taxon>
        <taxon>Aconoidasida</taxon>
        <taxon>Piroplasmida</taxon>
        <taxon>Theileriidae</taxon>
        <taxon>Theileria</taxon>
    </lineage>
</organism>
<evidence type="ECO:0000313" key="1">
    <source>
        <dbReference type="EMBL" id="CAI73758.1"/>
    </source>
</evidence>
<accession>Q4UGN1</accession>
<protein>
    <submittedName>
        <fullName evidence="1">Uncharacterized protein</fullName>
    </submittedName>
</protein>
<dbReference type="GeneID" id="3863434"/>
<dbReference type="VEuPathDB" id="PiroplasmaDB:TA21380"/>
<gene>
    <name evidence="1" type="ORF">TA21380</name>
</gene>
<dbReference type="Proteomes" id="UP000001950">
    <property type="component" value="Chromosome 1"/>
</dbReference>
<dbReference type="KEGG" id="tan:TA21380"/>
<dbReference type="RefSeq" id="XP_954435.1">
    <property type="nucleotide sequence ID" value="XM_949342.1"/>
</dbReference>
<dbReference type="InParanoid" id="Q4UGN1"/>
<name>Q4UGN1_THEAN</name>
<proteinExistence type="predicted"/>
<dbReference type="AlphaFoldDB" id="Q4UGN1"/>
<reference evidence="1 2" key="1">
    <citation type="journal article" date="2005" name="Science">
        <title>Genome of the host-cell transforming parasite Theileria annulata compared with T. parva.</title>
        <authorList>
            <person name="Pain A."/>
            <person name="Renauld H."/>
            <person name="Berriman M."/>
            <person name="Murphy L."/>
            <person name="Yeats C.A."/>
            <person name="Weir W."/>
            <person name="Kerhornou A."/>
            <person name="Aslett M."/>
            <person name="Bishop R."/>
            <person name="Bouchier C."/>
            <person name="Cochet M."/>
            <person name="Coulson R.M.R."/>
            <person name="Cronin A."/>
            <person name="de Villiers E.P."/>
            <person name="Fraser A."/>
            <person name="Fosker N."/>
            <person name="Gardner M."/>
            <person name="Goble A."/>
            <person name="Griffiths-Jones S."/>
            <person name="Harris D.E."/>
            <person name="Katzer F."/>
            <person name="Larke N."/>
            <person name="Lord A."/>
            <person name="Maser P."/>
            <person name="McKellar S."/>
            <person name="Mooney P."/>
            <person name="Morton F."/>
            <person name="Nene V."/>
            <person name="O'Neil S."/>
            <person name="Price C."/>
            <person name="Quail M.A."/>
            <person name="Rabbinowitsch E."/>
            <person name="Rawlings N.D."/>
            <person name="Rutter S."/>
            <person name="Saunders D."/>
            <person name="Seeger K."/>
            <person name="Shah T."/>
            <person name="Squares R."/>
            <person name="Squares S."/>
            <person name="Tivey A."/>
            <person name="Walker A.R."/>
            <person name="Woodward J."/>
            <person name="Dobbelaere D.A.E."/>
            <person name="Langsley G."/>
            <person name="Rajandream M.A."/>
            <person name="McKeever D."/>
            <person name="Shiels B."/>
            <person name="Tait A."/>
            <person name="Barrell B.G."/>
            <person name="Hall N."/>
        </authorList>
    </citation>
    <scope>NUCLEOTIDE SEQUENCE [LARGE SCALE GENOMIC DNA]</scope>
    <source>
        <strain evidence="2">Ankara</strain>
    </source>
</reference>
<sequence>MSRPTSKHFVRHSSRSLQMRWPQGLLHSKEVIMLLMPKSSKTSNPPSKSKLAPAAATKKTSLLPIYLILMTHLNLDVKNQKAVFDNILFTTAATKLGAAAGTSDSEGLWKLAKELHTQANELHTAVKKNDDDAAKVLKHKAGATATEGLRGLAETLYKEADALATKVGSADGNAAQGLRDAVGQDEKNGLRQALAALGDARDDQLTTPVTEVRNQYNTVSGKFDAVKGQENNYTDDKEPLYKAVEAAWNAFNDVYKPEEILKNSSNDLQTTSPELTKDTVLELDATGTLSGGGVSGSPPVKLAGIIVVTSSDQQIDTPLTIGGIGKSSGVSGTLNLANDGTIHVSITSGSTTSNLTITQTAYNNLQKTTDTLKIGASKSTPRDPTNATGYAQTLSLNNETSFKKY</sequence>
<evidence type="ECO:0000313" key="2">
    <source>
        <dbReference type="Proteomes" id="UP000001950"/>
    </source>
</evidence>